<organism evidence="1 2">
    <name type="scientific">Monilinia fructicola</name>
    <name type="common">Brown rot fungus</name>
    <name type="synonym">Ciboria fructicola</name>
    <dbReference type="NCBI Taxonomy" id="38448"/>
    <lineage>
        <taxon>Eukaryota</taxon>
        <taxon>Fungi</taxon>
        <taxon>Dikarya</taxon>
        <taxon>Ascomycota</taxon>
        <taxon>Pezizomycotina</taxon>
        <taxon>Leotiomycetes</taxon>
        <taxon>Helotiales</taxon>
        <taxon>Sclerotiniaceae</taxon>
        <taxon>Monilinia</taxon>
    </lineage>
</organism>
<evidence type="ECO:0000313" key="1">
    <source>
        <dbReference type="EMBL" id="KAA8567398.1"/>
    </source>
</evidence>
<keyword evidence="2" id="KW-1185">Reference proteome</keyword>
<protein>
    <submittedName>
        <fullName evidence="1">Uncharacterized protein</fullName>
    </submittedName>
</protein>
<accession>A0A5M9JCR2</accession>
<evidence type="ECO:0000313" key="2">
    <source>
        <dbReference type="Proteomes" id="UP000322873"/>
    </source>
</evidence>
<gene>
    <name evidence="1" type="ORF">EYC84_010417</name>
</gene>
<dbReference type="Proteomes" id="UP000322873">
    <property type="component" value="Unassembled WGS sequence"/>
</dbReference>
<dbReference type="EMBL" id="VICG01000011">
    <property type="protein sequence ID" value="KAA8567398.1"/>
    <property type="molecule type" value="Genomic_DNA"/>
</dbReference>
<comment type="caution">
    <text evidence="1">The sequence shown here is derived from an EMBL/GenBank/DDBJ whole genome shotgun (WGS) entry which is preliminary data.</text>
</comment>
<name>A0A5M9JCR2_MONFR</name>
<sequence>MLGAMMMGDDTKLGIEMGWIEHFIHPEYKNGLWDGEGRLFPWTDGWFVYGSQLQSQSQLQVQLDSFQHNIVTVEKTSIYIVMVLVYLFGFDESGLMNGLFLHHITLQTNNNKHTNKHFILKKNRKLKNFIYLPFNLV</sequence>
<dbReference type="AlphaFoldDB" id="A0A5M9JCR2"/>
<proteinExistence type="predicted"/>
<reference evidence="1 2" key="1">
    <citation type="submission" date="2019-06" db="EMBL/GenBank/DDBJ databases">
        <title>Genome Sequence of the Brown Rot Fungal Pathogen Monilinia fructicola.</title>
        <authorList>
            <person name="De Miccolis Angelini R.M."/>
            <person name="Landi L."/>
            <person name="Abate D."/>
            <person name="Pollastro S."/>
            <person name="Romanazzi G."/>
            <person name="Faretra F."/>
        </authorList>
    </citation>
    <scope>NUCLEOTIDE SEQUENCE [LARGE SCALE GENOMIC DNA]</scope>
    <source>
        <strain evidence="1 2">Mfrc123</strain>
    </source>
</reference>